<dbReference type="Proteomes" id="UP000192656">
    <property type="component" value="Unassembled WGS sequence"/>
</dbReference>
<accession>A0A1W2BY31</accession>
<evidence type="ECO:0000313" key="3">
    <source>
        <dbReference type="Proteomes" id="UP000192656"/>
    </source>
</evidence>
<dbReference type="AlphaFoldDB" id="A0A1W2BY31"/>
<evidence type="ECO:0000256" key="1">
    <source>
        <dbReference type="SAM" id="Phobius"/>
    </source>
</evidence>
<feature type="transmembrane region" description="Helical" evidence="1">
    <location>
        <begin position="12"/>
        <end position="36"/>
    </location>
</feature>
<proteinExistence type="predicted"/>
<feature type="transmembrane region" description="Helical" evidence="1">
    <location>
        <begin position="48"/>
        <end position="69"/>
    </location>
</feature>
<organism evidence="2 3">
    <name type="scientific">Fulvimarina manganoxydans</name>
    <dbReference type="NCBI Taxonomy" id="937218"/>
    <lineage>
        <taxon>Bacteria</taxon>
        <taxon>Pseudomonadati</taxon>
        <taxon>Pseudomonadota</taxon>
        <taxon>Alphaproteobacteria</taxon>
        <taxon>Hyphomicrobiales</taxon>
        <taxon>Aurantimonadaceae</taxon>
        <taxon>Fulvimarina</taxon>
    </lineage>
</organism>
<name>A0A1W2BY31_9HYPH</name>
<keyword evidence="3" id="KW-1185">Reference proteome</keyword>
<dbReference type="RefSeq" id="WP_084410002.1">
    <property type="nucleotide sequence ID" value="NZ_FWXR01000008.1"/>
</dbReference>
<keyword evidence="1" id="KW-0472">Membrane</keyword>
<keyword evidence="1" id="KW-0812">Transmembrane</keyword>
<gene>
    <name evidence="2" type="ORF">SAMN06297251_10815</name>
</gene>
<sequence>MKRFLHNLAVGICSLVYALVGLVFGVCTGFIVVQLIQLIFGVTMVSPAVRWAVAGWAIVLAVFAASAYLRSPAGDRFSRGES</sequence>
<evidence type="ECO:0000313" key="2">
    <source>
        <dbReference type="EMBL" id="SMC77791.1"/>
    </source>
</evidence>
<dbReference type="OrthoDB" id="9925996at2"/>
<dbReference type="EMBL" id="FWXR01000008">
    <property type="protein sequence ID" value="SMC77791.1"/>
    <property type="molecule type" value="Genomic_DNA"/>
</dbReference>
<reference evidence="2 3" key="1">
    <citation type="submission" date="2017-04" db="EMBL/GenBank/DDBJ databases">
        <authorList>
            <person name="Afonso C.L."/>
            <person name="Miller P.J."/>
            <person name="Scott M.A."/>
            <person name="Spackman E."/>
            <person name="Goraichik I."/>
            <person name="Dimitrov K.M."/>
            <person name="Suarez D.L."/>
            <person name="Swayne D.E."/>
        </authorList>
    </citation>
    <scope>NUCLEOTIDE SEQUENCE [LARGE SCALE GENOMIC DNA]</scope>
    <source>
        <strain evidence="2 3">CGMCC 1.10972</strain>
    </source>
</reference>
<keyword evidence="1" id="KW-1133">Transmembrane helix</keyword>
<protein>
    <submittedName>
        <fullName evidence="2">Uncharacterized protein</fullName>
    </submittedName>
</protein>